<accession>C5J956</accession>
<dbReference type="OrthoDB" id="41574at10239"/>
<dbReference type="RefSeq" id="YP_002925162.1">
    <property type="nucleotide sequence ID" value="NC_012756.1"/>
</dbReference>
<proteinExistence type="predicted"/>
<organism evidence="1 2">
    <name type="scientific">Streptococcus phage PH10</name>
    <dbReference type="NCBI Taxonomy" id="644007"/>
    <lineage>
        <taxon>Viruses</taxon>
        <taxon>Duplodnaviria</taxon>
        <taxon>Heunggongvirae</taxon>
        <taxon>Uroviricota</taxon>
        <taxon>Caudoviricetes</taxon>
        <taxon>Mcshanvirinae</taxon>
        <taxon>Phadecavirus</taxon>
        <taxon>Phadecavirus PH10</taxon>
    </lineage>
</organism>
<reference evidence="1 2" key="1">
    <citation type="submission" date="2009-05" db="EMBL/GenBank/DDBJ databases">
        <title>Genome sequence of the temperate Streptococcus oralis bacteriophage PH10.</title>
        <authorList>
            <person name="van der Ploeg J.R."/>
        </authorList>
    </citation>
    <scope>NUCLEOTIDE SEQUENCE [LARGE SCALE GENOMIC DNA]</scope>
</reference>
<keyword evidence="2" id="KW-1185">Reference proteome</keyword>
<name>C5J956_9CAUD</name>
<dbReference type="EMBL" id="FN391954">
    <property type="protein sequence ID" value="CAY56522.1"/>
    <property type="molecule type" value="Genomic_DNA"/>
</dbReference>
<dbReference type="GeneID" id="7956356"/>
<sequence length="72" mass="8402">MIKEYCDMLFESRAVDKLNKDIKNNPEINFKIIGYNVIPREFGPALTFILVNWEKEIVEDSTTKISIIPEPE</sequence>
<evidence type="ECO:0000313" key="1">
    <source>
        <dbReference type="EMBL" id="CAY56522.1"/>
    </source>
</evidence>
<dbReference type="Proteomes" id="UP000001483">
    <property type="component" value="Segment"/>
</dbReference>
<dbReference type="KEGG" id="vg:7956356"/>
<protein>
    <submittedName>
        <fullName evidence="1">Uncharacterized protein</fullName>
    </submittedName>
</protein>
<evidence type="ECO:0000313" key="2">
    <source>
        <dbReference type="Proteomes" id="UP000001483"/>
    </source>
</evidence>